<evidence type="ECO:0000313" key="1">
    <source>
        <dbReference type="EMBL" id="PSL17283.1"/>
    </source>
</evidence>
<name>A0A2P8F6D0_9RHOB</name>
<sequence length="71" mass="8212">MRTPTVLNLRHAPMDIPVCGKTAETEFWTNVAFRNNVRIRQSNWAMKLIAPQIFDQATFQKCGTTECRKLD</sequence>
<reference evidence="1 2" key="1">
    <citation type="submission" date="2018-03" db="EMBL/GenBank/DDBJ databases">
        <title>Genomic Encyclopedia of Archaeal and Bacterial Type Strains, Phase II (KMG-II): from individual species to whole genera.</title>
        <authorList>
            <person name="Goeker M."/>
        </authorList>
    </citation>
    <scope>NUCLEOTIDE SEQUENCE [LARGE SCALE GENOMIC DNA]</scope>
    <source>
        <strain evidence="1 2">DSM 100673</strain>
    </source>
</reference>
<evidence type="ECO:0000313" key="2">
    <source>
        <dbReference type="Proteomes" id="UP000240418"/>
    </source>
</evidence>
<protein>
    <submittedName>
        <fullName evidence="1">Uncharacterized protein</fullName>
    </submittedName>
</protein>
<dbReference type="AlphaFoldDB" id="A0A2P8F6D0"/>
<comment type="caution">
    <text evidence="1">The sequence shown here is derived from an EMBL/GenBank/DDBJ whole genome shotgun (WGS) entry which is preliminary data.</text>
</comment>
<proteinExistence type="predicted"/>
<dbReference type="EMBL" id="PYGJ01000019">
    <property type="protein sequence ID" value="PSL17283.1"/>
    <property type="molecule type" value="Genomic_DNA"/>
</dbReference>
<keyword evidence="2" id="KW-1185">Reference proteome</keyword>
<accession>A0A2P8F6D0</accession>
<organism evidence="1 2">
    <name type="scientific">Shimia abyssi</name>
    <dbReference type="NCBI Taxonomy" id="1662395"/>
    <lineage>
        <taxon>Bacteria</taxon>
        <taxon>Pseudomonadati</taxon>
        <taxon>Pseudomonadota</taxon>
        <taxon>Alphaproteobacteria</taxon>
        <taxon>Rhodobacterales</taxon>
        <taxon>Roseobacteraceae</taxon>
    </lineage>
</organism>
<gene>
    <name evidence="1" type="ORF">CLV88_11954</name>
</gene>
<dbReference type="Proteomes" id="UP000240418">
    <property type="component" value="Unassembled WGS sequence"/>
</dbReference>